<dbReference type="Gene3D" id="3.40.50.720">
    <property type="entry name" value="NAD(P)-binding Rossmann-like Domain"/>
    <property type="match status" value="2"/>
</dbReference>
<evidence type="ECO:0000259" key="3">
    <source>
        <dbReference type="Pfam" id="PF02826"/>
    </source>
</evidence>
<evidence type="ECO:0000256" key="2">
    <source>
        <dbReference type="ARBA" id="ARBA00023027"/>
    </source>
</evidence>
<dbReference type="Proteomes" id="UP000093309">
    <property type="component" value="Unassembled WGS sequence"/>
</dbReference>
<dbReference type="InterPro" id="IPR029753">
    <property type="entry name" value="D-isomer_DH_CS"/>
</dbReference>
<gene>
    <name evidence="4" type="ORF">A8709_32625</name>
</gene>
<keyword evidence="2" id="KW-0520">NAD</keyword>
<dbReference type="Pfam" id="PF02826">
    <property type="entry name" value="2-Hacid_dh_C"/>
    <property type="match status" value="1"/>
</dbReference>
<dbReference type="InterPro" id="IPR036291">
    <property type="entry name" value="NAD(P)-bd_dom_sf"/>
</dbReference>
<dbReference type="SUPFAM" id="SSF51735">
    <property type="entry name" value="NAD(P)-binding Rossmann-fold domains"/>
    <property type="match status" value="1"/>
</dbReference>
<evidence type="ECO:0000313" key="5">
    <source>
        <dbReference type="Proteomes" id="UP000093309"/>
    </source>
</evidence>
<dbReference type="GO" id="GO:0016616">
    <property type="term" value="F:oxidoreductase activity, acting on the CH-OH group of donors, NAD or NADP as acceptor"/>
    <property type="evidence" value="ECO:0007669"/>
    <property type="project" value="UniProtKB-ARBA"/>
</dbReference>
<proteinExistence type="predicted"/>
<dbReference type="RefSeq" id="WP_065856975.1">
    <property type="nucleotide sequence ID" value="NZ_LYPC01000027.1"/>
</dbReference>
<dbReference type="CDD" id="cd05300">
    <property type="entry name" value="2-Hacid_dh_1"/>
    <property type="match status" value="1"/>
</dbReference>
<comment type="caution">
    <text evidence="4">The sequence shown here is derived from an EMBL/GenBank/DDBJ whole genome shotgun (WGS) entry which is preliminary data.</text>
</comment>
<dbReference type="PANTHER" id="PTHR43333:SF1">
    <property type="entry name" value="D-ISOMER SPECIFIC 2-HYDROXYACID DEHYDROGENASE NAD-BINDING DOMAIN-CONTAINING PROTEIN"/>
    <property type="match status" value="1"/>
</dbReference>
<dbReference type="InterPro" id="IPR006140">
    <property type="entry name" value="D-isomer_DH_NAD-bd"/>
</dbReference>
<protein>
    <recommendedName>
        <fullName evidence="3">D-isomer specific 2-hydroxyacid dehydrogenase NAD-binding domain-containing protein</fullName>
    </recommendedName>
</protein>
<dbReference type="SUPFAM" id="SSF52283">
    <property type="entry name" value="Formate/glycerate dehydrogenase catalytic domain-like"/>
    <property type="match status" value="1"/>
</dbReference>
<dbReference type="PANTHER" id="PTHR43333">
    <property type="entry name" value="2-HACID_DH_C DOMAIN-CONTAINING PROTEIN"/>
    <property type="match status" value="1"/>
</dbReference>
<dbReference type="AlphaFoldDB" id="A0A1C0ZWS3"/>
<keyword evidence="1" id="KW-0560">Oxidoreductase</keyword>
<dbReference type="GO" id="GO:0051287">
    <property type="term" value="F:NAD binding"/>
    <property type="evidence" value="ECO:0007669"/>
    <property type="project" value="InterPro"/>
</dbReference>
<feature type="domain" description="D-isomer specific 2-hydroxyacid dehydrogenase NAD-binding" evidence="3">
    <location>
        <begin position="108"/>
        <end position="283"/>
    </location>
</feature>
<accession>A0A1C0ZWS3</accession>
<dbReference type="PROSITE" id="PS00671">
    <property type="entry name" value="D_2_HYDROXYACID_DH_3"/>
    <property type="match status" value="1"/>
</dbReference>
<dbReference type="EMBL" id="LYPC01000027">
    <property type="protein sequence ID" value="OCT12563.1"/>
    <property type="molecule type" value="Genomic_DNA"/>
</dbReference>
<evidence type="ECO:0000313" key="4">
    <source>
        <dbReference type="EMBL" id="OCT12563.1"/>
    </source>
</evidence>
<sequence>MRPHALIAVNAFSDLHMKRIGEALSGWATWERIDEAASDDIYVPALSRSDIAVGWPKADHVFASNLKLLQSGSVGYDGYLGRNWSSKPTFTYCNAKGVMSIAVAEQFVAMMMGLTRRIPQHVRDMGERLWQRAETYDEVYGTTALIVGIGDIGTEIARRCLGLGMNVIGVRRNTEEQHSFIKEVYGVHDLKKVIGLADHIVLILPGGNGTDQLFDADIFAAMKPGAYFYNLARGSIVDESALYNALATNHLSGAGLDVFAVEPLPAESPLWSLHNVIIMPHSGGRSVREFDRMCDLFIANAYNFRDDKPYVNPIRL</sequence>
<evidence type="ECO:0000256" key="1">
    <source>
        <dbReference type="ARBA" id="ARBA00023002"/>
    </source>
</evidence>
<name>A0A1C0ZWS3_9BACL</name>
<keyword evidence="5" id="KW-1185">Reference proteome</keyword>
<organism evidence="4 5">
    <name type="scientific">Paenibacillus pectinilyticus</name>
    <dbReference type="NCBI Taxonomy" id="512399"/>
    <lineage>
        <taxon>Bacteria</taxon>
        <taxon>Bacillati</taxon>
        <taxon>Bacillota</taxon>
        <taxon>Bacilli</taxon>
        <taxon>Bacillales</taxon>
        <taxon>Paenibacillaceae</taxon>
        <taxon>Paenibacillus</taxon>
    </lineage>
</organism>
<dbReference type="STRING" id="512399.A8709_32625"/>
<reference evidence="5" key="1">
    <citation type="submission" date="2016-05" db="EMBL/GenBank/DDBJ databases">
        <title>Paenibacillus oryzae. sp. nov., isolated from the rice root.</title>
        <authorList>
            <person name="Zhang J."/>
            <person name="Zhang X."/>
        </authorList>
    </citation>
    <scope>NUCLEOTIDE SEQUENCE [LARGE SCALE GENOMIC DNA]</scope>
    <source>
        <strain evidence="5">KCTC13222</strain>
    </source>
</reference>